<keyword evidence="2" id="KW-0732">Signal</keyword>
<proteinExistence type="inferred from homology"/>
<dbReference type="InterPro" id="IPR018097">
    <property type="entry name" value="EGF_Ca-bd_CS"/>
</dbReference>
<evidence type="ECO:0000256" key="6">
    <source>
        <dbReference type="ARBA" id="ARBA00023183"/>
    </source>
</evidence>
<dbReference type="PANTHER" id="PTHR24034:SF209">
    <property type="entry name" value="EGF-LIKE DOMAIN-CONTAINING PROTEIN"/>
    <property type="match status" value="1"/>
</dbReference>
<keyword evidence="12" id="KW-1185">Reference proteome</keyword>
<comment type="similarity">
    <text evidence="7">Belongs to the LTBP family.</text>
</comment>
<comment type="caution">
    <text evidence="11">The sequence shown here is derived from an EMBL/GenBank/DDBJ whole genome shotgun (WGS) entry which is preliminary data.</text>
</comment>
<evidence type="ECO:0000313" key="11">
    <source>
        <dbReference type="EMBL" id="KAG8452864.1"/>
    </source>
</evidence>
<keyword evidence="4" id="KW-1015">Disulfide bond</keyword>
<evidence type="ECO:0000259" key="10">
    <source>
        <dbReference type="PROSITE" id="PS51364"/>
    </source>
</evidence>
<dbReference type="PROSITE" id="PS01187">
    <property type="entry name" value="EGF_CA"/>
    <property type="match status" value="1"/>
</dbReference>
<gene>
    <name evidence="11" type="ORF">GDO86_004599</name>
</gene>
<dbReference type="FunFam" id="3.90.290.10:FF:000001">
    <property type="entry name" value="Latent-transforming growth factor beta-binding protein 3 isoform 1"/>
    <property type="match status" value="1"/>
</dbReference>
<sequence>TDQNVQFMECPQGYERINATFCHDINECRLQGMCPNGECLNTIGSYRCRCKPGFVPDHLLSSCVVDNNPIVSEEKGPCYRFFSPGKQCLHPIAVQLSQQICCCTVGKAWGPHCEKCPVPGTDAFKEICPGGMGYTVPSVPRNPIRVLPPARTNTVHPPIRTTNRQYITKEEAIEALSVPEKNNPRIPEQKEVYGDHGQRIVQSEDKQGIEAGKPQVLPGLSTINLDGQFPVVVEKSSPPIPVAVAPEVSTSSASHVIATTQVTEINECSVDADICGEGDCINLPLGYTCFCFTGYKLNEQKTKCVALFEVFQQSKLLSDHACDHNVEKMKQHKQKAATCYNVLRIYNVAIMY</sequence>
<evidence type="ECO:0000256" key="7">
    <source>
        <dbReference type="ARBA" id="ARBA00038081"/>
    </source>
</evidence>
<evidence type="ECO:0000259" key="9">
    <source>
        <dbReference type="PROSITE" id="PS50026"/>
    </source>
</evidence>
<dbReference type="InterPro" id="IPR001881">
    <property type="entry name" value="EGF-like_Ca-bd_dom"/>
</dbReference>
<dbReference type="PROSITE" id="PS01186">
    <property type="entry name" value="EGF_2"/>
    <property type="match status" value="1"/>
</dbReference>
<feature type="domain" description="TB" evidence="10">
    <location>
        <begin position="76"/>
        <end position="128"/>
    </location>
</feature>
<dbReference type="GO" id="GO:0005509">
    <property type="term" value="F:calcium ion binding"/>
    <property type="evidence" value="ECO:0007669"/>
    <property type="project" value="InterPro"/>
</dbReference>
<dbReference type="InterPro" id="IPR049883">
    <property type="entry name" value="NOTCH1_EGF-like"/>
</dbReference>
<reference evidence="11" key="1">
    <citation type="thesis" date="2020" institute="ProQuest LLC" country="789 East Eisenhower Parkway, Ann Arbor, MI, USA">
        <title>Comparative Genomics and Chromosome Evolution.</title>
        <authorList>
            <person name="Mudd A.B."/>
        </authorList>
    </citation>
    <scope>NUCLEOTIDE SEQUENCE</scope>
    <source>
        <strain evidence="11">Female2</strain>
        <tissue evidence="11">Blood</tissue>
    </source>
</reference>
<keyword evidence="6" id="KW-0340">Growth factor binding</keyword>
<evidence type="ECO:0000313" key="12">
    <source>
        <dbReference type="Proteomes" id="UP000812440"/>
    </source>
</evidence>
<dbReference type="SMART" id="SM00181">
    <property type="entry name" value="EGF"/>
    <property type="match status" value="2"/>
</dbReference>
<dbReference type="Gene3D" id="3.90.290.10">
    <property type="entry name" value="TGF-beta binding (TB) domain"/>
    <property type="match status" value="1"/>
</dbReference>
<evidence type="ECO:0000256" key="4">
    <source>
        <dbReference type="ARBA" id="ARBA00023157"/>
    </source>
</evidence>
<dbReference type="AlphaFoldDB" id="A0A8T2KAG8"/>
<keyword evidence="1 8" id="KW-0245">EGF-like domain</keyword>
<dbReference type="PROSITE" id="PS51364">
    <property type="entry name" value="TB"/>
    <property type="match status" value="1"/>
</dbReference>
<dbReference type="PROSITE" id="PS00010">
    <property type="entry name" value="ASX_HYDROXYL"/>
    <property type="match status" value="1"/>
</dbReference>
<feature type="domain" description="EGF-like" evidence="9">
    <location>
        <begin position="24"/>
        <end position="60"/>
    </location>
</feature>
<dbReference type="InterPro" id="IPR036773">
    <property type="entry name" value="TB_dom_sf"/>
</dbReference>
<dbReference type="Proteomes" id="UP000812440">
    <property type="component" value="Chromosome 2"/>
</dbReference>
<dbReference type="SUPFAM" id="SSF57196">
    <property type="entry name" value="EGF/Laminin"/>
    <property type="match status" value="2"/>
</dbReference>
<name>A0A8T2KAG8_9PIPI</name>
<evidence type="ECO:0000256" key="3">
    <source>
        <dbReference type="ARBA" id="ARBA00022737"/>
    </source>
</evidence>
<dbReference type="SUPFAM" id="SSF57581">
    <property type="entry name" value="TB module/8-cys domain"/>
    <property type="match status" value="1"/>
</dbReference>
<evidence type="ECO:0000256" key="5">
    <source>
        <dbReference type="ARBA" id="ARBA00023180"/>
    </source>
</evidence>
<keyword evidence="3" id="KW-0677">Repeat</keyword>
<comment type="caution">
    <text evidence="8">Lacks conserved residue(s) required for the propagation of feature annotation.</text>
</comment>
<evidence type="ECO:0000256" key="1">
    <source>
        <dbReference type="ARBA" id="ARBA00022536"/>
    </source>
</evidence>
<dbReference type="CDD" id="cd00054">
    <property type="entry name" value="EGF_CA"/>
    <property type="match status" value="1"/>
</dbReference>
<keyword evidence="5" id="KW-0325">Glycoprotein</keyword>
<dbReference type="InterPro" id="IPR050751">
    <property type="entry name" value="ECM_structural_protein"/>
</dbReference>
<feature type="non-terminal residue" evidence="11">
    <location>
        <position position="352"/>
    </location>
</feature>
<evidence type="ECO:0008006" key="13">
    <source>
        <dbReference type="Google" id="ProtNLM"/>
    </source>
</evidence>
<dbReference type="InterPro" id="IPR017878">
    <property type="entry name" value="TB_dom"/>
</dbReference>
<dbReference type="SMART" id="SM00179">
    <property type="entry name" value="EGF_CA"/>
    <property type="match status" value="2"/>
</dbReference>
<dbReference type="Gene3D" id="2.10.25.10">
    <property type="entry name" value="Laminin"/>
    <property type="match status" value="2"/>
</dbReference>
<dbReference type="FunFam" id="2.10.25.10:FF:000003">
    <property type="entry name" value="fibrillin-1 isoform X1"/>
    <property type="match status" value="1"/>
</dbReference>
<protein>
    <recommendedName>
        <fullName evidence="13">Latent transforming growth factor beta binding protein 1</fullName>
    </recommendedName>
</protein>
<dbReference type="GO" id="GO:0019838">
    <property type="term" value="F:growth factor binding"/>
    <property type="evidence" value="ECO:0007669"/>
    <property type="project" value="UniProtKB-KW"/>
</dbReference>
<evidence type="ECO:0000256" key="8">
    <source>
        <dbReference type="PROSITE-ProRule" id="PRU00076"/>
    </source>
</evidence>
<dbReference type="EMBL" id="JAACNH010000002">
    <property type="protein sequence ID" value="KAG8452864.1"/>
    <property type="molecule type" value="Genomic_DNA"/>
</dbReference>
<dbReference type="InterPro" id="IPR000152">
    <property type="entry name" value="EGF-type_Asp/Asn_hydroxyl_site"/>
</dbReference>
<dbReference type="PROSITE" id="PS50026">
    <property type="entry name" value="EGF_3"/>
    <property type="match status" value="1"/>
</dbReference>
<dbReference type="Pfam" id="PF07645">
    <property type="entry name" value="EGF_CA"/>
    <property type="match status" value="2"/>
</dbReference>
<organism evidence="11 12">
    <name type="scientific">Hymenochirus boettgeri</name>
    <name type="common">Congo dwarf clawed frog</name>
    <dbReference type="NCBI Taxonomy" id="247094"/>
    <lineage>
        <taxon>Eukaryota</taxon>
        <taxon>Metazoa</taxon>
        <taxon>Chordata</taxon>
        <taxon>Craniata</taxon>
        <taxon>Vertebrata</taxon>
        <taxon>Euteleostomi</taxon>
        <taxon>Amphibia</taxon>
        <taxon>Batrachia</taxon>
        <taxon>Anura</taxon>
        <taxon>Pipoidea</taxon>
        <taxon>Pipidae</taxon>
        <taxon>Pipinae</taxon>
        <taxon>Hymenochirus</taxon>
    </lineage>
</organism>
<evidence type="ECO:0000256" key="2">
    <source>
        <dbReference type="ARBA" id="ARBA00022729"/>
    </source>
</evidence>
<dbReference type="PANTHER" id="PTHR24034">
    <property type="entry name" value="EGF-LIKE DOMAIN-CONTAINING PROTEIN"/>
    <property type="match status" value="1"/>
</dbReference>
<dbReference type="OrthoDB" id="4062651at2759"/>
<dbReference type="Pfam" id="PF00683">
    <property type="entry name" value="TB"/>
    <property type="match status" value="1"/>
</dbReference>
<dbReference type="FunFam" id="2.10.25.10:FF:000005">
    <property type="entry name" value="Fibrillin 2"/>
    <property type="match status" value="1"/>
</dbReference>
<accession>A0A8T2KAG8</accession>
<dbReference type="InterPro" id="IPR000742">
    <property type="entry name" value="EGF"/>
</dbReference>